<dbReference type="AlphaFoldDB" id="A0A232EZ20"/>
<sequence>MLRVDFQSASVIPCCRSARHPTGEEPEVTMPKMQQQQQRGIGSLLRDLWATNPLSHSRREFGGGYA</sequence>
<dbReference type="EMBL" id="NNAY01001530">
    <property type="protein sequence ID" value="OXU23672.1"/>
    <property type="molecule type" value="Genomic_DNA"/>
</dbReference>
<proteinExistence type="predicted"/>
<organism evidence="1 2">
    <name type="scientific">Trichomalopsis sarcophagae</name>
    <dbReference type="NCBI Taxonomy" id="543379"/>
    <lineage>
        <taxon>Eukaryota</taxon>
        <taxon>Metazoa</taxon>
        <taxon>Ecdysozoa</taxon>
        <taxon>Arthropoda</taxon>
        <taxon>Hexapoda</taxon>
        <taxon>Insecta</taxon>
        <taxon>Pterygota</taxon>
        <taxon>Neoptera</taxon>
        <taxon>Endopterygota</taxon>
        <taxon>Hymenoptera</taxon>
        <taxon>Apocrita</taxon>
        <taxon>Proctotrupomorpha</taxon>
        <taxon>Chalcidoidea</taxon>
        <taxon>Pteromalidae</taxon>
        <taxon>Pteromalinae</taxon>
        <taxon>Trichomalopsis</taxon>
    </lineage>
</organism>
<comment type="caution">
    <text evidence="1">The sequence shown here is derived from an EMBL/GenBank/DDBJ whole genome shotgun (WGS) entry which is preliminary data.</text>
</comment>
<gene>
    <name evidence="1" type="ORF">TSAR_009592</name>
</gene>
<reference evidence="1 2" key="1">
    <citation type="journal article" date="2017" name="Curr. Biol.">
        <title>The Evolution of Venom by Co-option of Single-Copy Genes.</title>
        <authorList>
            <person name="Martinson E.O."/>
            <person name="Mrinalini"/>
            <person name="Kelkar Y.D."/>
            <person name="Chang C.H."/>
            <person name="Werren J.H."/>
        </authorList>
    </citation>
    <scope>NUCLEOTIDE SEQUENCE [LARGE SCALE GENOMIC DNA]</scope>
    <source>
        <strain evidence="1 2">Alberta</strain>
        <tissue evidence="1">Whole body</tissue>
    </source>
</reference>
<accession>A0A232EZ20</accession>
<evidence type="ECO:0000313" key="2">
    <source>
        <dbReference type="Proteomes" id="UP000215335"/>
    </source>
</evidence>
<dbReference type="Proteomes" id="UP000215335">
    <property type="component" value="Unassembled WGS sequence"/>
</dbReference>
<evidence type="ECO:0000313" key="1">
    <source>
        <dbReference type="EMBL" id="OXU23672.1"/>
    </source>
</evidence>
<name>A0A232EZ20_9HYME</name>
<protein>
    <submittedName>
        <fullName evidence="1">Uncharacterized protein</fullName>
    </submittedName>
</protein>
<keyword evidence="2" id="KW-1185">Reference proteome</keyword>